<proteinExistence type="predicted"/>
<reference evidence="2" key="1">
    <citation type="submission" date="2016-11" db="EMBL/GenBank/DDBJ databases">
        <authorList>
            <person name="Varghese N."/>
            <person name="Submissions S."/>
        </authorList>
    </citation>
    <scope>NUCLEOTIDE SEQUENCE [LARGE SCALE GENOMIC DNA]</scope>
    <source>
        <strain evidence="2">DSM 16478</strain>
    </source>
</reference>
<keyword evidence="2" id="KW-1185">Reference proteome</keyword>
<sequence length="243" mass="27345">MYYPKSYRYFSYMKCWQQAKKILYNLKTDRALGIVLDFKGDSLKGKLSKIKSETIGKSKSEIVASEDLFDAALVVKKASAQINEIVHAVGIINSLPKILSENEIVTNLSLAAGAEGDGFDLETDKRVAEFKFSKWQDGGAKNGMRKRHVFADFVNLTILKTDKKKELYAVSAESILKYLSGRASWERVLSKSGGVQYKLADYLREINRTEIKTLREVFEISNVQVIDIEEVLKKPVANTGDSK</sequence>
<dbReference type="STRING" id="228958.SAMN04488007_3466"/>
<evidence type="ECO:0000313" key="1">
    <source>
        <dbReference type="EMBL" id="SHK63622.1"/>
    </source>
</evidence>
<protein>
    <submittedName>
        <fullName evidence="1">Uncharacterized protein</fullName>
    </submittedName>
</protein>
<dbReference type="EMBL" id="FQZX01000003">
    <property type="protein sequence ID" value="SHK63622.1"/>
    <property type="molecule type" value="Genomic_DNA"/>
</dbReference>
<dbReference type="AlphaFoldDB" id="A0A1M6U2W9"/>
<dbReference type="Proteomes" id="UP000184314">
    <property type="component" value="Unassembled WGS sequence"/>
</dbReference>
<accession>A0A1M6U2W9</accession>
<evidence type="ECO:0000313" key="2">
    <source>
        <dbReference type="Proteomes" id="UP000184314"/>
    </source>
</evidence>
<name>A0A1M6U2W9_9FLAO</name>
<gene>
    <name evidence="1" type="ORF">SAMN04488007_3466</name>
</gene>
<organism evidence="1 2">
    <name type="scientific">Maribacter aquivivus</name>
    <dbReference type="NCBI Taxonomy" id="228958"/>
    <lineage>
        <taxon>Bacteria</taxon>
        <taxon>Pseudomonadati</taxon>
        <taxon>Bacteroidota</taxon>
        <taxon>Flavobacteriia</taxon>
        <taxon>Flavobacteriales</taxon>
        <taxon>Flavobacteriaceae</taxon>
        <taxon>Maribacter</taxon>
    </lineage>
</organism>